<evidence type="ECO:0000256" key="2">
    <source>
        <dbReference type="ARBA" id="ARBA00022741"/>
    </source>
</evidence>
<dbReference type="EMBL" id="CAJFCJ010000029">
    <property type="protein sequence ID" value="CAD5125881.1"/>
    <property type="molecule type" value="Genomic_DNA"/>
</dbReference>
<dbReference type="InterPro" id="IPR011009">
    <property type="entry name" value="Kinase-like_dom_sf"/>
</dbReference>
<dbReference type="InterPro" id="IPR000719">
    <property type="entry name" value="Prot_kinase_dom"/>
</dbReference>
<keyword evidence="8" id="KW-1185">Reference proteome</keyword>
<dbReference type="GO" id="GO:0000045">
    <property type="term" value="P:autophagosome assembly"/>
    <property type="evidence" value="ECO:0007669"/>
    <property type="project" value="TreeGrafter"/>
</dbReference>
<proteinExistence type="predicted"/>
<feature type="region of interest" description="Disordered" evidence="5">
    <location>
        <begin position="247"/>
        <end position="306"/>
    </location>
</feature>
<dbReference type="OrthoDB" id="346907at2759"/>
<dbReference type="PROSITE" id="PS00108">
    <property type="entry name" value="PROTEIN_KINASE_ST"/>
    <property type="match status" value="1"/>
</dbReference>
<dbReference type="GO" id="GO:0005524">
    <property type="term" value="F:ATP binding"/>
    <property type="evidence" value="ECO:0007669"/>
    <property type="project" value="UniProtKB-KW"/>
</dbReference>
<feature type="region of interest" description="Disordered" evidence="5">
    <location>
        <begin position="339"/>
        <end position="386"/>
    </location>
</feature>
<dbReference type="InterPro" id="IPR045269">
    <property type="entry name" value="Atg1-like"/>
</dbReference>
<dbReference type="SUPFAM" id="SSF56112">
    <property type="entry name" value="Protein kinase-like (PK-like)"/>
    <property type="match status" value="1"/>
</dbReference>
<feature type="compositionally biased region" description="Low complexity" evidence="5">
    <location>
        <begin position="459"/>
        <end position="474"/>
    </location>
</feature>
<dbReference type="InterPro" id="IPR008271">
    <property type="entry name" value="Ser/Thr_kinase_AS"/>
</dbReference>
<dbReference type="PANTHER" id="PTHR24348:SF22">
    <property type="entry name" value="NON-SPECIFIC SERINE_THREONINE PROTEIN KINASE"/>
    <property type="match status" value="1"/>
</dbReference>
<evidence type="ECO:0000313" key="7">
    <source>
        <dbReference type="EMBL" id="CAD5125881.1"/>
    </source>
</evidence>
<dbReference type="GO" id="GO:0042594">
    <property type="term" value="P:response to starvation"/>
    <property type="evidence" value="ECO:0007669"/>
    <property type="project" value="TreeGrafter"/>
</dbReference>
<evidence type="ECO:0000313" key="8">
    <source>
        <dbReference type="Proteomes" id="UP000549394"/>
    </source>
</evidence>
<dbReference type="Gene3D" id="1.10.510.10">
    <property type="entry name" value="Transferase(Phosphotransferase) domain 1"/>
    <property type="match status" value="1"/>
</dbReference>
<keyword evidence="4" id="KW-0067">ATP-binding</keyword>
<dbReference type="GO" id="GO:0000422">
    <property type="term" value="P:autophagy of mitochondrion"/>
    <property type="evidence" value="ECO:0007669"/>
    <property type="project" value="TreeGrafter"/>
</dbReference>
<dbReference type="GO" id="GO:0034045">
    <property type="term" value="C:phagophore assembly site membrane"/>
    <property type="evidence" value="ECO:0007669"/>
    <property type="project" value="TreeGrafter"/>
</dbReference>
<dbReference type="SMART" id="SM00220">
    <property type="entry name" value="S_TKc"/>
    <property type="match status" value="1"/>
</dbReference>
<feature type="compositionally biased region" description="Low complexity" evidence="5">
    <location>
        <begin position="247"/>
        <end position="262"/>
    </location>
</feature>
<reference evidence="7 8" key="1">
    <citation type="submission" date="2020-08" db="EMBL/GenBank/DDBJ databases">
        <authorList>
            <person name="Hejnol A."/>
        </authorList>
    </citation>
    <scope>NUCLEOTIDE SEQUENCE [LARGE SCALE GENOMIC DNA]</scope>
</reference>
<feature type="region of interest" description="Disordered" evidence="5">
    <location>
        <begin position="398"/>
        <end position="488"/>
    </location>
</feature>
<sequence length="779" mass="87079">MEFCNSGDLSDYLHAKGTLSEDTISFFLRQISRGLKAMVNKGIVHRDLKPQNILLQNNSCKKNPDPRDMTLKIGQSFVLINARSSTLILFINTKYINLYFTYEIYFIILESQYYLLNDFCLTADFGFARFLGNGAMAATLCGSPMYMAPEVIMSLQYDNKADLWSIGTIVYQCLTGKAPFAASTPSQLKQFYERSSNLAPHIPTGTSEDLSDLLLRILKRNARERINFDDFFNHRFIKEKSAPVAVPNTRSSRTSLSSNSPSMKTISVSPLSGMPGRGNASAPRKIPGSEKSPGSSGRTSPASLGGFTKVEAPVEDFVLVPENLPQSYAELQAIFPENYDDIEPTKHKHRSAPYAKKQPSNSPGRNRPHSLPFGSKGSSPGSLVKPVPTQIENYEKMQLSRSLKNSPSSPSSLSSTSSSLIRRRKNSIERIDIESMSPPTAHFTIGTPPDHMSPGLTWRRNSGSFGSSPRSRSGMHAAATSPSSLPTIAQSPTKVVSKIDFESHMERKHSETKLDLPSGGRVQLSEHQKGILKAAVGQNALVRYESDEMKTPYLTDELLLNNIHNELVNRLDFATGSCEYIMQLAEDRSSPVLENANEDVSLSFMNEHKQKIVELLALYLRVINMLQNVLSLTAVEHKNGRLQVTPTVVQIIRQAHTNYKKALKVCSNIKRDYIEKENHAGFDYEKLSRIADKVIYQHVVDLCRSAPMQELMGRNEESFQLYKSAQILLQHLSQHAKNDMDKETLIDYKEAVERRMSCLPDTHKTIVPRYADLSAVKQK</sequence>
<dbReference type="Pfam" id="PF00069">
    <property type="entry name" value="Pkinase"/>
    <property type="match status" value="2"/>
</dbReference>
<evidence type="ECO:0000259" key="6">
    <source>
        <dbReference type="PROSITE" id="PS50011"/>
    </source>
</evidence>
<feature type="compositionally biased region" description="Polar residues" evidence="5">
    <location>
        <begin position="292"/>
        <end position="302"/>
    </location>
</feature>
<evidence type="ECO:0000256" key="4">
    <source>
        <dbReference type="ARBA" id="ARBA00022840"/>
    </source>
</evidence>
<dbReference type="GO" id="GO:0005776">
    <property type="term" value="C:autophagosome"/>
    <property type="evidence" value="ECO:0007669"/>
    <property type="project" value="TreeGrafter"/>
</dbReference>
<keyword evidence="3" id="KW-0418">Kinase</keyword>
<accession>A0A7I8WCP1</accession>
<dbReference type="GO" id="GO:0061709">
    <property type="term" value="P:reticulophagy"/>
    <property type="evidence" value="ECO:0007669"/>
    <property type="project" value="TreeGrafter"/>
</dbReference>
<keyword evidence="1" id="KW-0808">Transferase</keyword>
<name>A0A7I8WCP1_9ANNE</name>
<dbReference type="AlphaFoldDB" id="A0A7I8WCP1"/>
<feature type="domain" description="Protein kinase" evidence="6">
    <location>
        <begin position="1"/>
        <end position="237"/>
    </location>
</feature>
<dbReference type="GO" id="GO:0004674">
    <property type="term" value="F:protein serine/threonine kinase activity"/>
    <property type="evidence" value="ECO:0007669"/>
    <property type="project" value="InterPro"/>
</dbReference>
<gene>
    <name evidence="7" type="ORF">DGYR_LOCUS13185</name>
</gene>
<organism evidence="7 8">
    <name type="scientific">Dimorphilus gyrociliatus</name>
    <dbReference type="NCBI Taxonomy" id="2664684"/>
    <lineage>
        <taxon>Eukaryota</taxon>
        <taxon>Metazoa</taxon>
        <taxon>Spiralia</taxon>
        <taxon>Lophotrochozoa</taxon>
        <taxon>Annelida</taxon>
        <taxon>Polychaeta</taxon>
        <taxon>Polychaeta incertae sedis</taxon>
        <taxon>Dinophilidae</taxon>
        <taxon>Dimorphilus</taxon>
    </lineage>
</organism>
<dbReference type="PANTHER" id="PTHR24348">
    <property type="entry name" value="SERINE/THREONINE-PROTEIN KINASE UNC-51-RELATED"/>
    <property type="match status" value="1"/>
</dbReference>
<evidence type="ECO:0000256" key="5">
    <source>
        <dbReference type="SAM" id="MobiDB-lite"/>
    </source>
</evidence>
<keyword evidence="2" id="KW-0547">Nucleotide-binding</keyword>
<protein>
    <submittedName>
        <fullName evidence="7">DgyrCDS14071</fullName>
    </submittedName>
</protein>
<dbReference type="GO" id="GO:0048675">
    <property type="term" value="P:axon extension"/>
    <property type="evidence" value="ECO:0007669"/>
    <property type="project" value="TreeGrafter"/>
</dbReference>
<evidence type="ECO:0000256" key="1">
    <source>
        <dbReference type="ARBA" id="ARBA00022679"/>
    </source>
</evidence>
<dbReference type="GO" id="GO:0010508">
    <property type="term" value="P:positive regulation of autophagy"/>
    <property type="evidence" value="ECO:0007669"/>
    <property type="project" value="TreeGrafter"/>
</dbReference>
<evidence type="ECO:0000256" key="3">
    <source>
        <dbReference type="ARBA" id="ARBA00022777"/>
    </source>
</evidence>
<dbReference type="GO" id="GO:0034727">
    <property type="term" value="P:piecemeal microautophagy of the nucleus"/>
    <property type="evidence" value="ECO:0007669"/>
    <property type="project" value="TreeGrafter"/>
</dbReference>
<feature type="compositionally biased region" description="Low complexity" evidence="5">
    <location>
        <begin position="399"/>
        <end position="420"/>
    </location>
</feature>
<comment type="caution">
    <text evidence="7">The sequence shown here is derived from an EMBL/GenBank/DDBJ whole genome shotgun (WGS) entry which is preliminary data.</text>
</comment>
<dbReference type="PROSITE" id="PS50011">
    <property type="entry name" value="PROTEIN_KINASE_DOM"/>
    <property type="match status" value="1"/>
</dbReference>
<dbReference type="Proteomes" id="UP000549394">
    <property type="component" value="Unassembled WGS sequence"/>
</dbReference>
<dbReference type="GO" id="GO:0005829">
    <property type="term" value="C:cytosol"/>
    <property type="evidence" value="ECO:0007669"/>
    <property type="project" value="TreeGrafter"/>
</dbReference>